<evidence type="ECO:0000313" key="3">
    <source>
        <dbReference type="Proteomes" id="UP001500037"/>
    </source>
</evidence>
<evidence type="ECO:0000313" key="2">
    <source>
        <dbReference type="EMBL" id="GAA1241360.1"/>
    </source>
</evidence>
<feature type="chain" id="PRO_5047199309" description="Sugar lactone lactonase YvrE" evidence="1">
    <location>
        <begin position="30"/>
        <end position="320"/>
    </location>
</feature>
<comment type="caution">
    <text evidence="2">The sequence shown here is derived from an EMBL/GenBank/DDBJ whole genome shotgun (WGS) entry which is preliminary data.</text>
</comment>
<keyword evidence="3" id="KW-1185">Reference proteome</keyword>
<organism evidence="2 3">
    <name type="scientific">Kitasatospora nipponensis</name>
    <dbReference type="NCBI Taxonomy" id="258049"/>
    <lineage>
        <taxon>Bacteria</taxon>
        <taxon>Bacillati</taxon>
        <taxon>Actinomycetota</taxon>
        <taxon>Actinomycetes</taxon>
        <taxon>Kitasatosporales</taxon>
        <taxon>Streptomycetaceae</taxon>
        <taxon>Kitasatospora</taxon>
    </lineage>
</organism>
<dbReference type="InterPro" id="IPR052998">
    <property type="entry name" value="Hetero-Diels-Alderase-like"/>
</dbReference>
<proteinExistence type="predicted"/>
<dbReference type="RefSeq" id="WP_344442610.1">
    <property type="nucleotide sequence ID" value="NZ_BAAALF010000056.1"/>
</dbReference>
<feature type="signal peptide" evidence="1">
    <location>
        <begin position="1"/>
        <end position="29"/>
    </location>
</feature>
<dbReference type="InterPro" id="IPR011042">
    <property type="entry name" value="6-blade_b-propeller_TolB-like"/>
</dbReference>
<evidence type="ECO:0000256" key="1">
    <source>
        <dbReference type="SAM" id="SignalP"/>
    </source>
</evidence>
<sequence length="320" mass="32738">MTSAFVRTTLVGVLAAAALTAGWPVRAGAAGAPLSQVRIARHFDLAGYQMPENIALEPDGVVDLSFSAARQIVRLHGDGRIEVLATLPLPADGTAPTPVTGVPVVTGLVLADDGTRFFLYSAGSADLNGLWSLAPGGTPRRIAALPADGMPNGLTLDEATHRLYVSDALRGEIRTVPTTGGPATLWAAGPALAAGGALGANGLKFHGGALWAANSGQGTVLRIPVDTAGRAGTPEVRASDLPGIDDFAFTGCGDRLLATLNQSDQVALVEPDGTHTIVLTAQDGLQNPTSVAVRGDTVYVPSAAYVTRTDPNLLVAHLQH</sequence>
<dbReference type="EMBL" id="BAAALF010000056">
    <property type="protein sequence ID" value="GAA1241360.1"/>
    <property type="molecule type" value="Genomic_DNA"/>
</dbReference>
<name>A0ABN1WDC0_9ACTN</name>
<dbReference type="SUPFAM" id="SSF63829">
    <property type="entry name" value="Calcium-dependent phosphotriesterase"/>
    <property type="match status" value="1"/>
</dbReference>
<keyword evidence="1" id="KW-0732">Signal</keyword>
<reference evidence="2 3" key="1">
    <citation type="journal article" date="2019" name="Int. J. Syst. Evol. Microbiol.">
        <title>The Global Catalogue of Microorganisms (GCM) 10K type strain sequencing project: providing services to taxonomists for standard genome sequencing and annotation.</title>
        <authorList>
            <consortium name="The Broad Institute Genomics Platform"/>
            <consortium name="The Broad Institute Genome Sequencing Center for Infectious Disease"/>
            <person name="Wu L."/>
            <person name="Ma J."/>
        </authorList>
    </citation>
    <scope>NUCLEOTIDE SEQUENCE [LARGE SCALE GENOMIC DNA]</scope>
    <source>
        <strain evidence="2 3">JCM 13004</strain>
    </source>
</reference>
<dbReference type="Gene3D" id="2.120.10.30">
    <property type="entry name" value="TolB, C-terminal domain"/>
    <property type="match status" value="1"/>
</dbReference>
<dbReference type="PANTHER" id="PTHR42060">
    <property type="entry name" value="NHL REPEAT-CONTAINING PROTEIN-RELATED"/>
    <property type="match status" value="1"/>
</dbReference>
<accession>A0ABN1WDC0</accession>
<evidence type="ECO:0008006" key="4">
    <source>
        <dbReference type="Google" id="ProtNLM"/>
    </source>
</evidence>
<protein>
    <recommendedName>
        <fullName evidence="4">Sugar lactone lactonase YvrE</fullName>
    </recommendedName>
</protein>
<dbReference type="PANTHER" id="PTHR42060:SF1">
    <property type="entry name" value="NHL REPEAT-CONTAINING PROTEIN"/>
    <property type="match status" value="1"/>
</dbReference>
<dbReference type="Proteomes" id="UP001500037">
    <property type="component" value="Unassembled WGS sequence"/>
</dbReference>
<gene>
    <name evidence="2" type="ORF">GCM10009665_35220</name>
</gene>